<dbReference type="EC" id="3.2.1.20" evidence="3"/>
<name>A0A846RST2_9MICC</name>
<comment type="caution">
    <text evidence="3">The sequence shown here is derived from an EMBL/GenBank/DDBJ whole genome shotgun (WGS) entry which is preliminary data.</text>
</comment>
<keyword evidence="3" id="KW-0378">Hydrolase</keyword>
<evidence type="ECO:0000313" key="4">
    <source>
        <dbReference type="Proteomes" id="UP000547458"/>
    </source>
</evidence>
<accession>A0A846RST2</accession>
<evidence type="ECO:0000313" key="3">
    <source>
        <dbReference type="EMBL" id="NJC23592.1"/>
    </source>
</evidence>
<organism evidence="3 4">
    <name type="scientific">Arthrobacter pigmenti</name>
    <dbReference type="NCBI Taxonomy" id="271432"/>
    <lineage>
        <taxon>Bacteria</taxon>
        <taxon>Bacillati</taxon>
        <taxon>Actinomycetota</taxon>
        <taxon>Actinomycetes</taxon>
        <taxon>Micrococcales</taxon>
        <taxon>Micrococcaceae</taxon>
        <taxon>Arthrobacter</taxon>
    </lineage>
</organism>
<feature type="domain" description="Glycosyl hydrolase family 13 catalytic" evidence="2">
    <location>
        <begin position="41"/>
        <end position="439"/>
    </location>
</feature>
<dbReference type="InterPro" id="IPR045857">
    <property type="entry name" value="O16G_dom_2"/>
</dbReference>
<keyword evidence="3" id="KW-0326">Glycosidase</keyword>
<keyword evidence="4" id="KW-1185">Reference proteome</keyword>
<evidence type="ECO:0000256" key="1">
    <source>
        <dbReference type="ARBA" id="ARBA00008061"/>
    </source>
</evidence>
<dbReference type="PANTHER" id="PTHR10357:SF179">
    <property type="entry name" value="NEUTRAL AND BASIC AMINO ACID TRANSPORT PROTEIN RBAT"/>
    <property type="match status" value="1"/>
</dbReference>
<gene>
    <name evidence="3" type="ORF">BJ994_002668</name>
</gene>
<evidence type="ECO:0000259" key="2">
    <source>
        <dbReference type="SMART" id="SM00642"/>
    </source>
</evidence>
<dbReference type="AlphaFoldDB" id="A0A846RST2"/>
<dbReference type="SMART" id="SM00642">
    <property type="entry name" value="Aamy"/>
    <property type="match status" value="1"/>
</dbReference>
<protein>
    <submittedName>
        <fullName evidence="3">Alpha-glucosidase</fullName>
        <ecNumber evidence="3">3.2.1.20</ecNumber>
    </submittedName>
</protein>
<dbReference type="Gene3D" id="3.20.20.80">
    <property type="entry name" value="Glycosidases"/>
    <property type="match status" value="1"/>
</dbReference>
<sequence>MPNAMSVAAAAPAILRELAFDEPVHPTHPDNSWWRSSVIYQIYPRSFRDLNGDGMGDLAGITHELEHLAELSVDAIWLSPFYTSPQRDGGYDVADYCDIDPLFGSLDDFDALTARAAELDIKVIVDLVPNHCSSDHRLFQEALAAEPGSPERAMFVFRDGAGPNGVNPPNNWQSHFGGSAWTRTLNSDGTAGQWYLHLFDSSQPDFNWDNPAVHLEFERILRFWLDRNVSGFRVDVAHALVKAEGLPNWDGRPDGCSTEGYPGYLAPMFGQKSVHDIYRRWRAILNEYDGDRILCAEAVVDPLSRLVEWVRPDEMHQAFNFAYLHHPWDAKALRSIITDSLLAFDSVDAPTTWVLSNHDVPRHATRFAIEAGLGADNQGVGLDRARAASLAMLALPGGVYLYQGEELGLPDHEHIPDKLRQDPAFIRTGGERVGRDGCRVPLPWRADEPQYGFGAGDAGWLPQPEGWGGLSRDVQQADPDSTLNLYRRALGLRKELGLGAGSLSWATDSEDTDTVVFLNGDIMVLMNMGECESYLPSGTVIAASHPGTGADGMLAPDRCVWLRPS</sequence>
<dbReference type="GO" id="GO:0009313">
    <property type="term" value="P:oligosaccharide catabolic process"/>
    <property type="evidence" value="ECO:0007669"/>
    <property type="project" value="TreeGrafter"/>
</dbReference>
<dbReference type="GO" id="GO:0004556">
    <property type="term" value="F:alpha-amylase activity"/>
    <property type="evidence" value="ECO:0007669"/>
    <property type="project" value="TreeGrafter"/>
</dbReference>
<dbReference type="Gene3D" id="3.90.400.10">
    <property type="entry name" value="Oligo-1,6-glucosidase, Domain 2"/>
    <property type="match status" value="1"/>
</dbReference>
<comment type="similarity">
    <text evidence="1">Belongs to the glycosyl hydrolase 13 family.</text>
</comment>
<dbReference type="Pfam" id="PF00128">
    <property type="entry name" value="Alpha-amylase"/>
    <property type="match status" value="1"/>
</dbReference>
<dbReference type="GO" id="GO:0004558">
    <property type="term" value="F:alpha-1,4-glucosidase activity"/>
    <property type="evidence" value="ECO:0007669"/>
    <property type="project" value="UniProtKB-EC"/>
</dbReference>
<reference evidence="3 4" key="1">
    <citation type="submission" date="2020-03" db="EMBL/GenBank/DDBJ databases">
        <title>Sequencing the genomes of 1000 actinobacteria strains.</title>
        <authorList>
            <person name="Klenk H.-P."/>
        </authorList>
    </citation>
    <scope>NUCLEOTIDE SEQUENCE [LARGE SCALE GENOMIC DNA]</scope>
    <source>
        <strain evidence="3 4">DSM 16403</strain>
    </source>
</reference>
<dbReference type="EMBL" id="JAATJL010000001">
    <property type="protein sequence ID" value="NJC23592.1"/>
    <property type="molecule type" value="Genomic_DNA"/>
</dbReference>
<dbReference type="CDD" id="cd11332">
    <property type="entry name" value="AmyAc_OligoGlu_TS"/>
    <property type="match status" value="1"/>
</dbReference>
<dbReference type="PANTHER" id="PTHR10357">
    <property type="entry name" value="ALPHA-AMYLASE FAMILY MEMBER"/>
    <property type="match status" value="1"/>
</dbReference>
<dbReference type="SUPFAM" id="SSF51445">
    <property type="entry name" value="(Trans)glycosidases"/>
    <property type="match status" value="1"/>
</dbReference>
<dbReference type="Proteomes" id="UP000547458">
    <property type="component" value="Unassembled WGS sequence"/>
</dbReference>
<proteinExistence type="inferred from homology"/>
<dbReference type="InterPro" id="IPR017853">
    <property type="entry name" value="GH"/>
</dbReference>
<dbReference type="InterPro" id="IPR006047">
    <property type="entry name" value="GH13_cat_dom"/>
</dbReference>